<feature type="domain" description="Carboxyltransferase" evidence="4">
    <location>
        <begin position="26"/>
        <end position="314"/>
    </location>
</feature>
<dbReference type="NCBIfam" id="TIGR00724">
    <property type="entry name" value="urea_amlyse_rel"/>
    <property type="match status" value="1"/>
</dbReference>
<dbReference type="SMART" id="SM00797">
    <property type="entry name" value="AHS2"/>
    <property type="match status" value="1"/>
</dbReference>
<evidence type="ECO:0000256" key="2">
    <source>
        <dbReference type="ARBA" id="ARBA00022801"/>
    </source>
</evidence>
<dbReference type="EMBL" id="JAHOPB010000002">
    <property type="protein sequence ID" value="MBU8875853.1"/>
    <property type="molecule type" value="Genomic_DNA"/>
</dbReference>
<reference evidence="5 6" key="1">
    <citation type="submission" date="2021-06" db="EMBL/GenBank/DDBJ databases">
        <authorList>
            <person name="Lee D.H."/>
        </authorList>
    </citation>
    <scope>NUCLEOTIDE SEQUENCE [LARGE SCALE GENOMIC DNA]</scope>
    <source>
        <strain evidence="5 6">MMS21-HV4-11</strain>
    </source>
</reference>
<dbReference type="PANTHER" id="PTHR43309">
    <property type="entry name" value="5-OXOPROLINASE SUBUNIT C"/>
    <property type="match status" value="1"/>
</dbReference>
<dbReference type="Proteomes" id="UP000727907">
    <property type="component" value="Unassembled WGS sequence"/>
</dbReference>
<comment type="caution">
    <text evidence="5">The sequence shown here is derived from an EMBL/GenBank/DDBJ whole genome shotgun (WGS) entry which is preliminary data.</text>
</comment>
<organism evidence="5 6">
    <name type="scientific">Reyranella humidisoli</name>
    <dbReference type="NCBI Taxonomy" id="2849149"/>
    <lineage>
        <taxon>Bacteria</taxon>
        <taxon>Pseudomonadati</taxon>
        <taxon>Pseudomonadota</taxon>
        <taxon>Alphaproteobacteria</taxon>
        <taxon>Hyphomicrobiales</taxon>
        <taxon>Reyranellaceae</taxon>
        <taxon>Reyranella</taxon>
    </lineage>
</organism>
<name>A0ABS6IRL2_9HYPH</name>
<evidence type="ECO:0000313" key="6">
    <source>
        <dbReference type="Proteomes" id="UP000727907"/>
    </source>
</evidence>
<evidence type="ECO:0000256" key="3">
    <source>
        <dbReference type="ARBA" id="ARBA00022840"/>
    </source>
</evidence>
<evidence type="ECO:0000256" key="1">
    <source>
        <dbReference type="ARBA" id="ARBA00022741"/>
    </source>
</evidence>
<keyword evidence="3" id="KW-0067">ATP-binding</keyword>
<protein>
    <submittedName>
        <fullName evidence="5">Biotin-dependent carboxyltransferase family protein</fullName>
    </submittedName>
</protein>
<dbReference type="InterPro" id="IPR003778">
    <property type="entry name" value="CT_A_B"/>
</dbReference>
<sequence length="365" mass="38171">MSAALKVVRAGLFDTLQDLGRTGFMALGMPTAGAMDRIGLGLANALVGNPQHTAGIEIGVMGPDLLVEADSVRVALVGPLSPQLIDGPDAPPKPLDSDRSHLLKRGQTLRVGMIEGASTAYVAVAGGFALPSFMGSLSTYSRAGIGGFDGRKLAAGDLLPLAKASVPAVNERKLAQPFDYGSGPIRVIWGPQEDYFSEAGRKTFVESEYRVSKEADRMGIRFEGPVIAHAKPVDKGGADIISDGIAPGAIQVPGAGLPIVLMADRQTVGGYPKIATVASVDLPRLGRLLPGQTVRFAAITVEEAEALRRDQEARLQRAIAGFAVARPPGGIDLVRLYEENLIDGVVFDSPWNVTSKPSSAEGGTK</sequence>
<proteinExistence type="predicted"/>
<keyword evidence="6" id="KW-1185">Reference proteome</keyword>
<dbReference type="PANTHER" id="PTHR43309:SF5">
    <property type="entry name" value="5-OXOPROLINASE SUBUNIT C"/>
    <property type="match status" value="1"/>
</dbReference>
<dbReference type="InterPro" id="IPR052708">
    <property type="entry name" value="PxpC"/>
</dbReference>
<gene>
    <name evidence="5" type="ORF">KQ910_18920</name>
</gene>
<dbReference type="RefSeq" id="WP_216964213.1">
    <property type="nucleotide sequence ID" value="NZ_JAHOPB010000002.1"/>
</dbReference>
<keyword evidence="2" id="KW-0378">Hydrolase</keyword>
<evidence type="ECO:0000313" key="5">
    <source>
        <dbReference type="EMBL" id="MBU8875853.1"/>
    </source>
</evidence>
<evidence type="ECO:0000259" key="4">
    <source>
        <dbReference type="SMART" id="SM00797"/>
    </source>
</evidence>
<keyword evidence="1" id="KW-0547">Nucleotide-binding</keyword>
<dbReference type="Pfam" id="PF02626">
    <property type="entry name" value="CT_A_B"/>
    <property type="match status" value="1"/>
</dbReference>
<accession>A0ABS6IRL2</accession>